<evidence type="ECO:0000256" key="6">
    <source>
        <dbReference type="ARBA" id="ARBA00022949"/>
    </source>
</evidence>
<keyword evidence="6" id="KW-0965">Cell junction</keyword>
<dbReference type="Proteomes" id="UP000825002">
    <property type="component" value="Unassembled WGS sequence"/>
</dbReference>
<comment type="similarity">
    <text evidence="3">Belongs to the vinculin/alpha-catenin family.</text>
</comment>
<dbReference type="SUPFAM" id="SSF47220">
    <property type="entry name" value="alpha-catenin/vinculin-like"/>
    <property type="match status" value="4"/>
</dbReference>
<dbReference type="InterPro" id="IPR001033">
    <property type="entry name" value="Alpha_catenin"/>
</dbReference>
<evidence type="ECO:0000256" key="1">
    <source>
        <dbReference type="ARBA" id="ARBA00004282"/>
    </source>
</evidence>
<proteinExistence type="inferred from homology"/>
<comment type="caution">
    <text evidence="8">The sequence shown here is derived from an EMBL/GenBank/DDBJ whole genome shotgun (WGS) entry which is preliminary data.</text>
</comment>
<protein>
    <submittedName>
        <fullName evidence="8">Catenin alpha</fullName>
    </submittedName>
</protein>
<organism evidence="8 9">
    <name type="scientific">Fragariocoptes setiger</name>
    <dbReference type="NCBI Taxonomy" id="1670756"/>
    <lineage>
        <taxon>Eukaryota</taxon>
        <taxon>Metazoa</taxon>
        <taxon>Ecdysozoa</taxon>
        <taxon>Arthropoda</taxon>
        <taxon>Chelicerata</taxon>
        <taxon>Arachnida</taxon>
        <taxon>Acari</taxon>
        <taxon>Acariformes</taxon>
        <taxon>Trombidiformes</taxon>
        <taxon>Prostigmata</taxon>
        <taxon>Eupodina</taxon>
        <taxon>Eriophyoidea</taxon>
        <taxon>Phytoptidae</taxon>
        <taxon>Fragariocoptes</taxon>
    </lineage>
</organism>
<evidence type="ECO:0000256" key="3">
    <source>
        <dbReference type="ARBA" id="ARBA00008376"/>
    </source>
</evidence>
<dbReference type="Gene3D" id="6.10.250.2510">
    <property type="match status" value="1"/>
</dbReference>
<dbReference type="Pfam" id="PF01044">
    <property type="entry name" value="Vinculin"/>
    <property type="match status" value="1"/>
</dbReference>
<evidence type="ECO:0000256" key="4">
    <source>
        <dbReference type="ARBA" id="ARBA00022490"/>
    </source>
</evidence>
<keyword evidence="5" id="KW-0130">Cell adhesion</keyword>
<evidence type="ECO:0000256" key="5">
    <source>
        <dbReference type="ARBA" id="ARBA00022889"/>
    </source>
</evidence>
<dbReference type="Gene3D" id="1.20.120.230">
    <property type="entry name" value="Alpha-catenin/vinculin-like"/>
    <property type="match status" value="5"/>
</dbReference>
<keyword evidence="9" id="KW-1185">Reference proteome</keyword>
<evidence type="ECO:0000256" key="7">
    <source>
        <dbReference type="SAM" id="MobiDB-lite"/>
    </source>
</evidence>
<name>A0ABQ7S531_9ACAR</name>
<dbReference type="InterPro" id="IPR036723">
    <property type="entry name" value="Alpha-catenin/vinculin-like_sf"/>
</dbReference>
<evidence type="ECO:0000256" key="2">
    <source>
        <dbReference type="ARBA" id="ARBA00004496"/>
    </source>
</evidence>
<sequence>MTADYMEPIGNVDTSPHTFTWNNKNLEVRSLSVERTLEPLVVQVTTLVNTPTNGPSGKNIGQSKRAEVLISALENATANFLTKGEEIAYENPDMHGEIMLTLDEVRSSGQQMSLASREFVEDPCSSHKRSNMMEAARLLLSAVTRLLIVADMVDVHRLLKSLRNLENDLLLVKNASSQQELIDSYNTFRRNTQGLIGEAGIRQNELKDWRMRSNLAAARAVLKKNSTLLLTASKVYIRHPELSAAKENRDYVFKEICEAVTTIGDVAQGKPIEFDSRTQVSPRDLQQLDSTCLTDGHYKLALAIDEFDRQVAINPAVYSETVMRPLLEESLEKIISGAASMADSPCTRMDRQDSIVGECNALRQALQDLLSEYMANMEKKTPSDNLNKALDHMLKKTRDLRRHLRKAVIDHVSDSFLDVDLPLRALVDAALTGDELMVKEAAEAFSGISARLVDVAYLACCMATENDNTGVESVRHAIKQLERVRPQVINSARVLVDRPNSQVARDNMRAFEEFWRKQARILTACVDNIISIDDFLAVSENHIIEDVNKCILALQEKIAVDLSQTADIIRGRSLRVCEVVQAEMARYEPSQYTETVLEAIMLLEQSQEAFKTRVESAVSALGSPEKHAQVDENEFIDATRAVYDGVRQIRLAVLQNRTIDELDSETEIEYEENTYDTRSKSSAHTDVDEFPDIAGISNTRDAYRFISDEDKEKIAIYVETFRTEKKNFDKEVAIWDDNGNVIISMAKKMCMIMMEMTDFTRGRGPLKTTMDVINAAKKISEYGLELDKIARLIADQSPESVTKDELLGLLNEIALYCQQLNITSRVKADVQNISGNLIVSGLDSATSLIQAAKNLMNAVVSTVKTSYVASTKYTRPGGQPIQKPIVVWRMKAPEKKPLIRRERPDESRAKIRRGTQKKNVTHLKALNEFESTPTAP</sequence>
<dbReference type="PANTHER" id="PTHR18914">
    <property type="entry name" value="ALPHA CATENIN"/>
    <property type="match status" value="1"/>
</dbReference>
<accession>A0ABQ7S531</accession>
<keyword evidence="4" id="KW-0963">Cytoplasm</keyword>
<dbReference type="PRINTS" id="PR00805">
    <property type="entry name" value="ALPHACATENIN"/>
</dbReference>
<dbReference type="InterPro" id="IPR006077">
    <property type="entry name" value="Vinculin/catenin"/>
</dbReference>
<feature type="compositionally biased region" description="Basic and acidic residues" evidence="7">
    <location>
        <begin position="897"/>
        <end position="909"/>
    </location>
</feature>
<dbReference type="EMBL" id="JAIFTH010001500">
    <property type="protein sequence ID" value="KAG9508516.1"/>
    <property type="molecule type" value="Genomic_DNA"/>
</dbReference>
<feature type="region of interest" description="Disordered" evidence="7">
    <location>
        <begin position="897"/>
        <end position="919"/>
    </location>
</feature>
<comment type="subcellular location">
    <subcellularLocation>
        <location evidence="1">Cell junction</location>
    </subcellularLocation>
    <subcellularLocation>
        <location evidence="2">Cytoplasm</location>
    </subcellularLocation>
</comment>
<feature type="compositionally biased region" description="Basic residues" evidence="7">
    <location>
        <begin position="910"/>
        <end position="919"/>
    </location>
</feature>
<reference evidence="8 9" key="1">
    <citation type="submission" date="2020-10" db="EMBL/GenBank/DDBJ databases">
        <authorList>
            <person name="Klimov P.B."/>
            <person name="Dyachkov S.M."/>
            <person name="Chetverikov P.E."/>
        </authorList>
    </citation>
    <scope>NUCLEOTIDE SEQUENCE [LARGE SCALE GENOMIC DNA]</scope>
    <source>
        <strain evidence="8">BMOC 18-1129-001#AD2665</strain>
        <tissue evidence="8">Entire mites</tissue>
    </source>
</reference>
<dbReference type="PANTHER" id="PTHR18914:SF9">
    <property type="entry name" value="CATENIN ALPHA"/>
    <property type="match status" value="1"/>
</dbReference>
<feature type="non-terminal residue" evidence="8">
    <location>
        <position position="1"/>
    </location>
</feature>
<gene>
    <name evidence="8" type="primary">alpha-Cat</name>
    <name evidence="8" type="ORF">GZH46_02984</name>
</gene>
<evidence type="ECO:0000313" key="8">
    <source>
        <dbReference type="EMBL" id="KAG9508516.1"/>
    </source>
</evidence>
<evidence type="ECO:0000313" key="9">
    <source>
        <dbReference type="Proteomes" id="UP000825002"/>
    </source>
</evidence>